<dbReference type="AlphaFoldDB" id="A0AAV2LKM9"/>
<dbReference type="EMBL" id="OZ035826">
    <property type="protein sequence ID" value="CAL1602912.1"/>
    <property type="molecule type" value="Genomic_DNA"/>
</dbReference>
<organism evidence="1 2">
    <name type="scientific">Knipowitschia caucasica</name>
    <name type="common">Caucasian dwarf goby</name>
    <name type="synonym">Pomatoschistus caucasicus</name>
    <dbReference type="NCBI Taxonomy" id="637954"/>
    <lineage>
        <taxon>Eukaryota</taxon>
        <taxon>Metazoa</taxon>
        <taxon>Chordata</taxon>
        <taxon>Craniata</taxon>
        <taxon>Vertebrata</taxon>
        <taxon>Euteleostomi</taxon>
        <taxon>Actinopterygii</taxon>
        <taxon>Neopterygii</taxon>
        <taxon>Teleostei</taxon>
        <taxon>Neoteleostei</taxon>
        <taxon>Acanthomorphata</taxon>
        <taxon>Gobiaria</taxon>
        <taxon>Gobiiformes</taxon>
        <taxon>Gobioidei</taxon>
        <taxon>Gobiidae</taxon>
        <taxon>Gobiinae</taxon>
        <taxon>Knipowitschia</taxon>
    </lineage>
</organism>
<sequence length="66" mass="7590">MCHKNLRKGTDPLNLFTSSHDITSELPAGNHKPVLYGVNDITHMFSILYPRPHKNRMGMKKQRMKG</sequence>
<gene>
    <name evidence="1" type="ORF">KC01_LOCUS30644</name>
</gene>
<keyword evidence="2" id="KW-1185">Reference proteome</keyword>
<name>A0AAV2LKM9_KNICA</name>
<evidence type="ECO:0000313" key="2">
    <source>
        <dbReference type="Proteomes" id="UP001497482"/>
    </source>
</evidence>
<dbReference type="Proteomes" id="UP001497482">
    <property type="component" value="Chromosome 4"/>
</dbReference>
<protein>
    <submittedName>
        <fullName evidence="1">Uncharacterized protein</fullName>
    </submittedName>
</protein>
<reference evidence="1 2" key="1">
    <citation type="submission" date="2024-04" db="EMBL/GenBank/DDBJ databases">
        <authorList>
            <person name="Waldvogel A.-M."/>
            <person name="Schoenle A."/>
        </authorList>
    </citation>
    <scope>NUCLEOTIDE SEQUENCE [LARGE SCALE GENOMIC DNA]</scope>
</reference>
<evidence type="ECO:0000313" key="1">
    <source>
        <dbReference type="EMBL" id="CAL1602912.1"/>
    </source>
</evidence>
<proteinExistence type="predicted"/>
<accession>A0AAV2LKM9</accession>